<dbReference type="AlphaFoldDB" id="A0A3P6ERL1"/>
<dbReference type="EMBL" id="LR031876">
    <property type="protein sequence ID" value="VDD37654.1"/>
    <property type="molecule type" value="Genomic_DNA"/>
</dbReference>
<evidence type="ECO:0000313" key="1">
    <source>
        <dbReference type="EMBL" id="VDD37654.1"/>
    </source>
</evidence>
<sequence>MFARRRLVSTMTPLELWAISPVSKNISVGNTEKRSGRARNVPRDTLFILIIKLIRKLVVLESTVATVAPFSPGETASSPIEHFAMP</sequence>
<protein>
    <submittedName>
        <fullName evidence="1">Uncharacterized protein</fullName>
    </submittedName>
</protein>
<accession>A0A3P6ERL1</accession>
<proteinExistence type="predicted"/>
<organism evidence="1">
    <name type="scientific">Brassica oleracea</name>
    <name type="common">Wild cabbage</name>
    <dbReference type="NCBI Taxonomy" id="3712"/>
    <lineage>
        <taxon>Eukaryota</taxon>
        <taxon>Viridiplantae</taxon>
        <taxon>Streptophyta</taxon>
        <taxon>Embryophyta</taxon>
        <taxon>Tracheophyta</taxon>
        <taxon>Spermatophyta</taxon>
        <taxon>Magnoliopsida</taxon>
        <taxon>eudicotyledons</taxon>
        <taxon>Gunneridae</taxon>
        <taxon>Pentapetalae</taxon>
        <taxon>rosids</taxon>
        <taxon>malvids</taxon>
        <taxon>Brassicales</taxon>
        <taxon>Brassicaceae</taxon>
        <taxon>Brassiceae</taxon>
        <taxon>Brassica</taxon>
    </lineage>
</organism>
<gene>
    <name evidence="1" type="ORF">BOLC7T43214H</name>
</gene>
<name>A0A3P6ERL1_BRAOL</name>
<reference evidence="1" key="1">
    <citation type="submission" date="2018-11" db="EMBL/GenBank/DDBJ databases">
        <authorList>
            <consortium name="Genoscope - CEA"/>
            <person name="William W."/>
        </authorList>
    </citation>
    <scope>NUCLEOTIDE SEQUENCE</scope>
</reference>